<protein>
    <submittedName>
        <fullName evidence="4">AraC-type DNA-binding protein</fullName>
    </submittedName>
</protein>
<sequence>MNEHNQMASEMELDEARAALAALIARWTEKQDRLETRIPGLLLRRYEAPTEPMSYLHEPSICLVAQGTKRICLGEESYQYDANHYLITSVGVPVMGNVIEASPEAPLLGLVYRLDLSVAAQLMADSALPVPQAPPVDRGMAISPVSTTLLNAFQRMISLLDQPAGIPILLPLIQKEILYYLLTGDQGARLRQIATEGSHGHQIAEAIGWLRGNYSQQLKVEKLARQSGMSVSTFHHHFRTLTTMSPLQFQKWLRLHEARRLMLAEKQDVTHAALSVGYESLSQFSREYKRQFGTPPLRDIKSLQQMGQA</sequence>
<dbReference type="PANTHER" id="PTHR43436:SF1">
    <property type="entry name" value="TRANSCRIPTIONAL REGULATORY PROTEIN"/>
    <property type="match status" value="1"/>
</dbReference>
<feature type="domain" description="HTH araC/xylS-type" evidence="3">
    <location>
        <begin position="204"/>
        <end position="302"/>
    </location>
</feature>
<organism evidence="4 5">
    <name type="scientific">Desulfomicrobium norvegicum (strain DSM 1741 / NCIMB 8310)</name>
    <name type="common">Desulfovibrio baculatus (strain Norway 4)</name>
    <name type="synonym">Desulfovibrio desulfuricans (strain Norway 4)</name>
    <dbReference type="NCBI Taxonomy" id="52561"/>
    <lineage>
        <taxon>Bacteria</taxon>
        <taxon>Pseudomonadati</taxon>
        <taxon>Thermodesulfobacteriota</taxon>
        <taxon>Desulfovibrionia</taxon>
        <taxon>Desulfovibrionales</taxon>
        <taxon>Desulfomicrobiaceae</taxon>
        <taxon>Desulfomicrobium</taxon>
    </lineage>
</organism>
<keyword evidence="1" id="KW-0805">Transcription regulation</keyword>
<dbReference type="InterPro" id="IPR009057">
    <property type="entry name" value="Homeodomain-like_sf"/>
</dbReference>
<name>A0A8G2F7D2_DESNO</name>
<evidence type="ECO:0000313" key="4">
    <source>
        <dbReference type="EMBL" id="SFM17657.1"/>
    </source>
</evidence>
<proteinExistence type="predicted"/>
<keyword evidence="5" id="KW-1185">Reference proteome</keyword>
<dbReference type="Pfam" id="PF12833">
    <property type="entry name" value="HTH_18"/>
    <property type="match status" value="1"/>
</dbReference>
<dbReference type="Gene3D" id="1.10.10.60">
    <property type="entry name" value="Homeodomain-like"/>
    <property type="match status" value="2"/>
</dbReference>
<dbReference type="RefSeq" id="WP_092194268.1">
    <property type="nucleotide sequence ID" value="NZ_FOTO01000018.1"/>
</dbReference>
<dbReference type="PROSITE" id="PS01124">
    <property type="entry name" value="HTH_ARAC_FAMILY_2"/>
    <property type="match status" value="1"/>
</dbReference>
<evidence type="ECO:0000256" key="2">
    <source>
        <dbReference type="ARBA" id="ARBA00023163"/>
    </source>
</evidence>
<keyword evidence="2" id="KW-0804">Transcription</keyword>
<dbReference type="InterPro" id="IPR018060">
    <property type="entry name" value="HTH_AraC"/>
</dbReference>
<dbReference type="GO" id="GO:0043565">
    <property type="term" value="F:sequence-specific DNA binding"/>
    <property type="evidence" value="ECO:0007669"/>
    <property type="project" value="InterPro"/>
</dbReference>
<dbReference type="Pfam" id="PF06719">
    <property type="entry name" value="AraC_N"/>
    <property type="match status" value="1"/>
</dbReference>
<evidence type="ECO:0000259" key="3">
    <source>
        <dbReference type="PROSITE" id="PS01124"/>
    </source>
</evidence>
<dbReference type="Proteomes" id="UP000199581">
    <property type="component" value="Unassembled WGS sequence"/>
</dbReference>
<keyword evidence="4" id="KW-0238">DNA-binding</keyword>
<dbReference type="OrthoDB" id="9802263at2"/>
<dbReference type="EMBL" id="FOTO01000018">
    <property type="protein sequence ID" value="SFM17657.1"/>
    <property type="molecule type" value="Genomic_DNA"/>
</dbReference>
<dbReference type="PANTHER" id="PTHR43436">
    <property type="entry name" value="ARAC-FAMILY TRANSCRIPTIONAL REGULATOR"/>
    <property type="match status" value="1"/>
</dbReference>
<dbReference type="SMART" id="SM00342">
    <property type="entry name" value="HTH_ARAC"/>
    <property type="match status" value="1"/>
</dbReference>
<dbReference type="AlphaFoldDB" id="A0A8G2F7D2"/>
<reference evidence="4 5" key="1">
    <citation type="submission" date="2016-10" db="EMBL/GenBank/DDBJ databases">
        <authorList>
            <person name="Varghese N."/>
            <person name="Submissions S."/>
        </authorList>
    </citation>
    <scope>NUCLEOTIDE SEQUENCE [LARGE SCALE GENOMIC DNA]</scope>
    <source>
        <strain evidence="4 5">DSM 1741</strain>
    </source>
</reference>
<dbReference type="GO" id="GO:0003700">
    <property type="term" value="F:DNA-binding transcription factor activity"/>
    <property type="evidence" value="ECO:0007669"/>
    <property type="project" value="InterPro"/>
</dbReference>
<gene>
    <name evidence="4" type="ORF">SAMN05421830_11836</name>
</gene>
<dbReference type="InterPro" id="IPR009594">
    <property type="entry name" value="Tscrpt_reg_HTH_AraC_N"/>
</dbReference>
<comment type="caution">
    <text evidence="4">The sequence shown here is derived from an EMBL/GenBank/DDBJ whole genome shotgun (WGS) entry which is preliminary data.</text>
</comment>
<accession>A0A8G2F7D2</accession>
<evidence type="ECO:0000256" key="1">
    <source>
        <dbReference type="ARBA" id="ARBA00023015"/>
    </source>
</evidence>
<evidence type="ECO:0000313" key="5">
    <source>
        <dbReference type="Proteomes" id="UP000199581"/>
    </source>
</evidence>
<dbReference type="SUPFAM" id="SSF46689">
    <property type="entry name" value="Homeodomain-like"/>
    <property type="match status" value="2"/>
</dbReference>